<dbReference type="RefSeq" id="WP_330079530.1">
    <property type="nucleotide sequence ID" value="NZ_JAZDCU010000025.1"/>
</dbReference>
<dbReference type="Proteomes" id="UP001307839">
    <property type="component" value="Unassembled WGS sequence"/>
</dbReference>
<evidence type="ECO:0000313" key="2">
    <source>
        <dbReference type="Proteomes" id="UP001307839"/>
    </source>
</evidence>
<dbReference type="AlphaFoldDB" id="A0AB35WU62"/>
<name>A0AB35WU62_9PSED</name>
<gene>
    <name evidence="1" type="ORF">V0R53_11010</name>
</gene>
<accession>A0AB35WU62</accession>
<sequence length="84" mass="9626">MIDQDTKSQIGKIIHDLTDQADRHFGDPSVIEPLERRVNRGGESLEHSRLVCEGAKIGLRQDLPHLVVNAQVDEKDYLFTFERQ</sequence>
<dbReference type="EMBL" id="JAZDQP010000006">
    <property type="protein sequence ID" value="MEE1866922.1"/>
    <property type="molecule type" value="Genomic_DNA"/>
</dbReference>
<reference evidence="1 2" key="1">
    <citation type="submission" date="2024-01" db="EMBL/GenBank/DDBJ databases">
        <title>Unpublished Manusciprt.</title>
        <authorList>
            <person name="Duman M."/>
            <person name="Valdes E.G."/>
            <person name="Ajmi N."/>
            <person name="Altun S."/>
            <person name="Saticioglu I.B."/>
        </authorList>
    </citation>
    <scope>NUCLEOTIDE SEQUENCE [LARGE SCALE GENOMIC DNA]</scope>
    <source>
        <strain evidence="1 2">120P</strain>
    </source>
</reference>
<proteinExistence type="predicted"/>
<comment type="caution">
    <text evidence="1">The sequence shown here is derived from an EMBL/GenBank/DDBJ whole genome shotgun (WGS) entry which is preliminary data.</text>
</comment>
<organism evidence="1 2">
    <name type="scientific">Pseudomonas auratipiscis</name>
    <dbReference type="NCBI Taxonomy" id="3115853"/>
    <lineage>
        <taxon>Bacteria</taxon>
        <taxon>Pseudomonadati</taxon>
        <taxon>Pseudomonadota</taxon>
        <taxon>Gammaproteobacteria</taxon>
        <taxon>Pseudomonadales</taxon>
        <taxon>Pseudomonadaceae</taxon>
        <taxon>Pseudomonas</taxon>
    </lineage>
</organism>
<keyword evidence="2" id="KW-1185">Reference proteome</keyword>
<protein>
    <submittedName>
        <fullName evidence="1">Uncharacterized protein</fullName>
    </submittedName>
</protein>
<evidence type="ECO:0000313" key="1">
    <source>
        <dbReference type="EMBL" id="MEE1866922.1"/>
    </source>
</evidence>